<name>A0A427YTB7_9TREE</name>
<proteinExistence type="predicted"/>
<reference evidence="1 2" key="1">
    <citation type="submission" date="2018-11" db="EMBL/GenBank/DDBJ databases">
        <title>Genome sequence of Saitozyma podzolica DSM 27192.</title>
        <authorList>
            <person name="Aliyu H."/>
            <person name="Gorte O."/>
            <person name="Ochsenreither K."/>
        </authorList>
    </citation>
    <scope>NUCLEOTIDE SEQUENCE [LARGE SCALE GENOMIC DNA]</scope>
    <source>
        <strain evidence="1 2">DSM 27192</strain>
    </source>
</reference>
<keyword evidence="2" id="KW-1185">Reference proteome</keyword>
<accession>A0A427YTB7</accession>
<sequence length="383" mass="42691">MSQGWVNNEVSYDDLHFTTDPSEIVKAAKDICDNEPRQISFNFPWHMSQIQAFEDMFQSEGTEKPVFVYSTSTRMPRGYAYSKKLMLFGFSGDKQLDQSAINLHFGSLAGDGAIRTESMSLDEPRSLSASIWESLDLKERPRKDERSPVQNCFLPIIADNFSKVLERIEELGDDFLIAPNTHRFLQHLAESGHKVGDTAESRLYKMHADIYPPPDDYTAVPRASNPVLTAFAVRGDYVLSASRPLNVFTGDGNGTVLAFWHVDAAEIHTMCRKTSLDNSGPWESTTHDLLDQSGFVDEESRQRFKEVASDLGATLEDELINGGAKAGLLHQAFHGLQGCPVQTVEDTEWVKTDADGKQTAGYFVDPNESVFTAPVRAKGRPEE</sequence>
<evidence type="ECO:0000313" key="2">
    <source>
        <dbReference type="Proteomes" id="UP000279259"/>
    </source>
</evidence>
<dbReference type="Proteomes" id="UP000279259">
    <property type="component" value="Unassembled WGS sequence"/>
</dbReference>
<dbReference type="AlphaFoldDB" id="A0A427YTB7"/>
<evidence type="ECO:0000313" key="1">
    <source>
        <dbReference type="EMBL" id="RSH94276.1"/>
    </source>
</evidence>
<protein>
    <submittedName>
        <fullName evidence="1">Uncharacterized protein</fullName>
    </submittedName>
</protein>
<dbReference type="EMBL" id="RSCD01000002">
    <property type="protein sequence ID" value="RSH94276.1"/>
    <property type="molecule type" value="Genomic_DNA"/>
</dbReference>
<gene>
    <name evidence="1" type="ORF">EHS25_004079</name>
</gene>
<dbReference type="OrthoDB" id="10353252at2759"/>
<comment type="caution">
    <text evidence="1">The sequence shown here is derived from an EMBL/GenBank/DDBJ whole genome shotgun (WGS) entry which is preliminary data.</text>
</comment>
<organism evidence="1 2">
    <name type="scientific">Saitozyma podzolica</name>
    <dbReference type="NCBI Taxonomy" id="1890683"/>
    <lineage>
        <taxon>Eukaryota</taxon>
        <taxon>Fungi</taxon>
        <taxon>Dikarya</taxon>
        <taxon>Basidiomycota</taxon>
        <taxon>Agaricomycotina</taxon>
        <taxon>Tremellomycetes</taxon>
        <taxon>Tremellales</taxon>
        <taxon>Trimorphomycetaceae</taxon>
        <taxon>Saitozyma</taxon>
    </lineage>
</organism>